<feature type="transmembrane region" description="Helical" evidence="5">
    <location>
        <begin position="595"/>
        <end position="612"/>
    </location>
</feature>
<organism evidence="6 7">
    <name type="scientific">Hanseniaspora guilliermondii</name>
    <dbReference type="NCBI Taxonomy" id="56406"/>
    <lineage>
        <taxon>Eukaryota</taxon>
        <taxon>Fungi</taxon>
        <taxon>Dikarya</taxon>
        <taxon>Ascomycota</taxon>
        <taxon>Saccharomycotina</taxon>
        <taxon>Saccharomycetes</taxon>
        <taxon>Saccharomycodales</taxon>
        <taxon>Saccharomycodaceae</taxon>
        <taxon>Hanseniaspora</taxon>
    </lineage>
</organism>
<evidence type="ECO:0000313" key="7">
    <source>
        <dbReference type="Proteomes" id="UP000183365"/>
    </source>
</evidence>
<dbReference type="GO" id="GO:0015191">
    <property type="term" value="F:L-methionine transmembrane transporter activity"/>
    <property type="evidence" value="ECO:0007669"/>
    <property type="project" value="EnsemblFungi"/>
</dbReference>
<feature type="transmembrane region" description="Helical" evidence="5">
    <location>
        <begin position="343"/>
        <end position="364"/>
    </location>
</feature>
<dbReference type="OrthoDB" id="5982228at2759"/>
<dbReference type="Proteomes" id="UP000183365">
    <property type="component" value="Unassembled WGS sequence"/>
</dbReference>
<dbReference type="Pfam" id="PF13520">
    <property type="entry name" value="AA_permease_2"/>
    <property type="match status" value="1"/>
</dbReference>
<feature type="transmembrane region" description="Helical" evidence="5">
    <location>
        <begin position="436"/>
        <end position="456"/>
    </location>
</feature>
<feature type="transmembrane region" description="Helical" evidence="5">
    <location>
        <begin position="268"/>
        <end position="288"/>
    </location>
</feature>
<dbReference type="GO" id="GO:1903692">
    <property type="term" value="P:methionine import across plasma membrane"/>
    <property type="evidence" value="ECO:0007669"/>
    <property type="project" value="EnsemblFungi"/>
</dbReference>
<proteinExistence type="predicted"/>
<accession>A0A1L0B390</accession>
<dbReference type="EMBL" id="FQNF01000067">
    <property type="protein sequence ID" value="SGZ40850.1"/>
    <property type="molecule type" value="Genomic_DNA"/>
</dbReference>
<evidence type="ECO:0000256" key="5">
    <source>
        <dbReference type="SAM" id="Phobius"/>
    </source>
</evidence>
<name>A0A1L0B390_9ASCO</name>
<keyword evidence="2 5" id="KW-0812">Transmembrane</keyword>
<dbReference type="InterPro" id="IPR050598">
    <property type="entry name" value="AminoAcid_Transporter"/>
</dbReference>
<sequence>MSLPVHNEDDDHLCRSFGSIDHLDHNNVPMYENEDFLDRLEHSKPLSKIISITKHIPDVEVENSKDQEFFSNDDNKVVLNSQLEDQSGIDFQNNDLSNIHTHKSNKESVSSKLMNKTTSRVISQLITGDSNQSHLEDDDNHEVPQGRHLGLFSTTIIFISRIIGSGIFSSSAIFVNCGGNPFIYFIVWSVATFFAIFGLYLYLEFGCLIPKNGGTKNFLERSFDKPKNMTSVIFGIFSVLTGFITTSAIVFARYMLSLMGYPNADNRVVNLIGGLTVVVTTLIHGLYMKKGVQIQNLLGIFKLFTIAIMIITSLIVLFVPDLLSPDLVDDMYWPPFFQFETNTLYSFSQLPAAFIQALYCFSGWSSIHNNTAEIINPEVTIRKAGIYSLAVTFLLYVSLCFAILKVLTYDEIANSGSLLGYFFFKKIYGENLGGKFVTLTIALSALSNLFVCLFGIGRMNQEIFRNGILPFSKTLSKNYRNSPFNSLLIGGFMTILLLVITSSSGTEGSGEDSSNAYTYIVSVESYYNQVILFFVVIALYIYRKKNKEKGKPEAPIKSFDSGNVFLIILSLYLLFMPFIMKDDSSMNNMDGFPPYNYMAVYMMFACFLYWLFKFEVIPRIFKYKLVPFNEYLDDGLKIQVWKKLPYTP</sequence>
<reference evidence="7" key="1">
    <citation type="submission" date="2016-11" db="EMBL/GenBank/DDBJ databases">
        <authorList>
            <person name="Guldener U."/>
        </authorList>
    </citation>
    <scope>NUCLEOTIDE SEQUENCE [LARGE SCALE GENOMIC DNA]</scope>
</reference>
<comment type="subcellular location">
    <subcellularLocation>
        <location evidence="1">Membrane</location>
        <topology evidence="1">Multi-pass membrane protein</topology>
    </subcellularLocation>
</comment>
<dbReference type="GO" id="GO:0016020">
    <property type="term" value="C:membrane"/>
    <property type="evidence" value="ECO:0007669"/>
    <property type="project" value="UniProtKB-SubCell"/>
</dbReference>
<keyword evidence="3 5" id="KW-1133">Transmembrane helix</keyword>
<feature type="transmembrane region" description="Helical" evidence="5">
    <location>
        <begin position="300"/>
        <end position="323"/>
    </location>
</feature>
<evidence type="ECO:0000256" key="1">
    <source>
        <dbReference type="ARBA" id="ARBA00004141"/>
    </source>
</evidence>
<gene>
    <name evidence="6" type="ORF">HGUI_03050</name>
</gene>
<feature type="transmembrane region" description="Helical" evidence="5">
    <location>
        <begin position="384"/>
        <end position="404"/>
    </location>
</feature>
<feature type="transmembrane region" description="Helical" evidence="5">
    <location>
        <begin position="181"/>
        <end position="203"/>
    </location>
</feature>
<evidence type="ECO:0000256" key="2">
    <source>
        <dbReference type="ARBA" id="ARBA00022692"/>
    </source>
</evidence>
<dbReference type="InterPro" id="IPR002293">
    <property type="entry name" value="AA/rel_permease1"/>
</dbReference>
<feature type="transmembrane region" description="Helical" evidence="5">
    <location>
        <begin position="563"/>
        <end position="580"/>
    </location>
</feature>
<dbReference type="Gene3D" id="1.20.1740.10">
    <property type="entry name" value="Amino acid/polyamine transporter I"/>
    <property type="match status" value="1"/>
</dbReference>
<dbReference type="VEuPathDB" id="FungiDB:HGUI_03050"/>
<evidence type="ECO:0000256" key="4">
    <source>
        <dbReference type="ARBA" id="ARBA00023136"/>
    </source>
</evidence>
<dbReference type="PANTHER" id="PTHR11785">
    <property type="entry name" value="AMINO ACID TRANSPORTER"/>
    <property type="match status" value="1"/>
</dbReference>
<feature type="transmembrane region" description="Helical" evidence="5">
    <location>
        <begin position="526"/>
        <end position="542"/>
    </location>
</feature>
<evidence type="ECO:0000313" key="6">
    <source>
        <dbReference type="EMBL" id="SGZ40850.1"/>
    </source>
</evidence>
<keyword evidence="4 5" id="KW-0472">Membrane</keyword>
<keyword evidence="7" id="KW-1185">Reference proteome</keyword>
<feature type="transmembrane region" description="Helical" evidence="5">
    <location>
        <begin position="487"/>
        <end position="506"/>
    </location>
</feature>
<protein>
    <submittedName>
        <fullName evidence="6">Related to Low-affinity methionine permease</fullName>
    </submittedName>
</protein>
<evidence type="ECO:0000256" key="3">
    <source>
        <dbReference type="ARBA" id="ARBA00022989"/>
    </source>
</evidence>
<dbReference type="AlphaFoldDB" id="A0A1L0B390"/>
<feature type="transmembrane region" description="Helical" evidence="5">
    <location>
        <begin position="231"/>
        <end position="256"/>
    </location>
</feature>
<feature type="transmembrane region" description="Helical" evidence="5">
    <location>
        <begin position="149"/>
        <end position="175"/>
    </location>
</feature>
<dbReference type="PANTHER" id="PTHR11785:SF382">
    <property type="entry name" value="LOW-AFFINITY METHIONINE PERMEASE"/>
    <property type="match status" value="1"/>
</dbReference>